<sequence length="155" mass="18044">MTTPNIDVIKNKRITVMTTQEYPEGDDLAYDILRLLNKHQVSCLKAERILEQAKEYVKEHAQLNGYSSHNADSILVGLNDKEQKILNVFAELSNKIPSMTDMKMIKEVSSMDAPWERIIELIRKCFSDYKPRHPEDRIRTFGYCKSFILLHLSKN</sequence>
<dbReference type="EMBL" id="JBHTNZ010000011">
    <property type="protein sequence ID" value="MFD1461917.1"/>
    <property type="molecule type" value="Genomic_DNA"/>
</dbReference>
<keyword evidence="2" id="KW-1185">Reference proteome</keyword>
<reference evidence="2" key="1">
    <citation type="journal article" date="2019" name="Int. J. Syst. Evol. Microbiol.">
        <title>The Global Catalogue of Microorganisms (GCM) 10K type strain sequencing project: providing services to taxonomists for standard genome sequencing and annotation.</title>
        <authorList>
            <consortium name="The Broad Institute Genomics Platform"/>
            <consortium name="The Broad Institute Genome Sequencing Center for Infectious Disease"/>
            <person name="Wu L."/>
            <person name="Ma J."/>
        </authorList>
    </citation>
    <scope>NUCLEOTIDE SEQUENCE [LARGE SCALE GENOMIC DNA]</scope>
    <source>
        <strain evidence="2">CCM 9147</strain>
    </source>
</reference>
<dbReference type="Proteomes" id="UP001597340">
    <property type="component" value="Unassembled WGS sequence"/>
</dbReference>
<evidence type="ECO:0000313" key="2">
    <source>
        <dbReference type="Proteomes" id="UP001597340"/>
    </source>
</evidence>
<organism evidence="1 2">
    <name type="scientific">Paenibacillus farraposensis</name>
    <dbReference type="NCBI Taxonomy" id="2807095"/>
    <lineage>
        <taxon>Bacteria</taxon>
        <taxon>Bacillati</taxon>
        <taxon>Bacillota</taxon>
        <taxon>Bacilli</taxon>
        <taxon>Bacillales</taxon>
        <taxon>Paenibacillaceae</taxon>
        <taxon>Paenibacillus</taxon>
    </lineage>
</organism>
<dbReference type="RefSeq" id="WP_229525298.1">
    <property type="nucleotide sequence ID" value="NZ_JAFFQR010000095.1"/>
</dbReference>
<proteinExistence type="predicted"/>
<protein>
    <submittedName>
        <fullName evidence="1">Uncharacterized protein</fullName>
    </submittedName>
</protein>
<comment type="caution">
    <text evidence="1">The sequence shown here is derived from an EMBL/GenBank/DDBJ whole genome shotgun (WGS) entry which is preliminary data.</text>
</comment>
<evidence type="ECO:0000313" key="1">
    <source>
        <dbReference type="EMBL" id="MFD1461917.1"/>
    </source>
</evidence>
<accession>A0ABW4DB60</accession>
<name>A0ABW4DB60_9BACL</name>
<gene>
    <name evidence="1" type="ORF">ACFQ5D_10935</name>
</gene>